<evidence type="ECO:0000256" key="4">
    <source>
        <dbReference type="ARBA" id="ARBA00011881"/>
    </source>
</evidence>
<protein>
    <recommendedName>
        <fullName evidence="6">Acylamino-acid-releasing enzyme</fullName>
        <ecNumber evidence="5">3.4.19.1</ecNumber>
    </recommendedName>
</protein>
<name>A0AAN8WPS1_HALRR</name>
<evidence type="ECO:0000256" key="1">
    <source>
        <dbReference type="ARBA" id="ARBA00000721"/>
    </source>
</evidence>
<dbReference type="SUPFAM" id="SSF82171">
    <property type="entry name" value="DPP6 N-terminal domain-like"/>
    <property type="match status" value="1"/>
</dbReference>
<organism evidence="11 12">
    <name type="scientific">Halocaridina rubra</name>
    <name type="common">Hawaiian red shrimp</name>
    <dbReference type="NCBI Taxonomy" id="373956"/>
    <lineage>
        <taxon>Eukaryota</taxon>
        <taxon>Metazoa</taxon>
        <taxon>Ecdysozoa</taxon>
        <taxon>Arthropoda</taxon>
        <taxon>Crustacea</taxon>
        <taxon>Multicrustacea</taxon>
        <taxon>Malacostraca</taxon>
        <taxon>Eumalacostraca</taxon>
        <taxon>Eucarida</taxon>
        <taxon>Decapoda</taxon>
        <taxon>Pleocyemata</taxon>
        <taxon>Caridea</taxon>
        <taxon>Atyoidea</taxon>
        <taxon>Atyidae</taxon>
        <taxon>Halocaridina</taxon>
    </lineage>
</organism>
<dbReference type="InterPro" id="IPR011042">
    <property type="entry name" value="6-blade_b-propeller_TolB-like"/>
</dbReference>
<feature type="domain" description="Peptidase S9 prolyl oligopeptidase catalytic" evidence="9">
    <location>
        <begin position="496"/>
        <end position="706"/>
    </location>
</feature>
<dbReference type="SUPFAM" id="SSF53474">
    <property type="entry name" value="alpha/beta-Hydrolases"/>
    <property type="match status" value="1"/>
</dbReference>
<dbReference type="InterPro" id="IPR001375">
    <property type="entry name" value="Peptidase_S9_cat"/>
</dbReference>
<comment type="catalytic activity">
    <reaction evidence="1">
        <text>Cleavage of an N-acetyl or N-formyl amino acid from the N-terminus of a polypeptide.</text>
        <dbReference type="EC" id="3.4.19.1"/>
    </reaction>
</comment>
<evidence type="ECO:0000259" key="10">
    <source>
        <dbReference type="Pfam" id="PF19283"/>
    </source>
</evidence>
<dbReference type="PANTHER" id="PTHR42776:SF4">
    <property type="entry name" value="ACYLAMINO-ACID-RELEASING ENZYME"/>
    <property type="match status" value="1"/>
</dbReference>
<dbReference type="EC" id="3.4.19.1" evidence="5"/>
<reference evidence="11 12" key="1">
    <citation type="submission" date="2023-11" db="EMBL/GenBank/DDBJ databases">
        <title>Halocaridina rubra genome assembly.</title>
        <authorList>
            <person name="Smith C."/>
        </authorList>
    </citation>
    <scope>NUCLEOTIDE SEQUENCE [LARGE SCALE GENOMIC DNA]</scope>
    <source>
        <strain evidence="11">EP-1</strain>
        <tissue evidence="11">Whole</tissue>
    </source>
</reference>
<dbReference type="Pfam" id="PF19283">
    <property type="entry name" value="APEH_N"/>
    <property type="match status" value="1"/>
</dbReference>
<dbReference type="InterPro" id="IPR045550">
    <property type="entry name" value="AARE_N"/>
</dbReference>
<evidence type="ECO:0000259" key="9">
    <source>
        <dbReference type="Pfam" id="PF00326"/>
    </source>
</evidence>
<evidence type="ECO:0000256" key="7">
    <source>
        <dbReference type="ARBA" id="ARBA00022490"/>
    </source>
</evidence>
<feature type="domain" description="Acylamino-acid-releasing enzyme N-terminal" evidence="10">
    <location>
        <begin position="10"/>
        <end position="414"/>
    </location>
</feature>
<comment type="subcellular location">
    <subcellularLocation>
        <location evidence="2">Cytoplasm</location>
    </subcellularLocation>
</comment>
<dbReference type="EMBL" id="JAXCGZ010020848">
    <property type="protein sequence ID" value="KAK7065219.1"/>
    <property type="molecule type" value="Genomic_DNA"/>
</dbReference>
<gene>
    <name evidence="11" type="ORF">SK128_005235</name>
</gene>
<dbReference type="Proteomes" id="UP001381693">
    <property type="component" value="Unassembled WGS sequence"/>
</dbReference>
<evidence type="ECO:0000313" key="11">
    <source>
        <dbReference type="EMBL" id="KAK7065219.1"/>
    </source>
</evidence>
<dbReference type="GO" id="GO:0005737">
    <property type="term" value="C:cytoplasm"/>
    <property type="evidence" value="ECO:0007669"/>
    <property type="project" value="UniProtKB-SubCell"/>
</dbReference>
<comment type="similarity">
    <text evidence="3">Belongs to the peptidase S9C family.</text>
</comment>
<keyword evidence="12" id="KW-1185">Reference proteome</keyword>
<sequence length="710" mass="79635">MVDAIVETFKSVAQLSDIKRAQILSVSQNADHSEPRVSVQVTWSSRNLSSMERSFTNCDSVVMVENVVFFPPVPVDKNVILSQHSKTGNKSAYIAGSESDKEAQWVMIIERDGSMKSVDLKAADKHGKVYADNEFGGLEWSSDETKLLYVAEKKRPKPKSFVAKVKKDDDEDTRGQEYVFIDEWGEQLEGKHQSVVCILNIETGDVTCHALPDTLCPGQLVWAPNNSGIFGVAFVSTPYRLGLIYCPIRESKLFFMDLEGNYSEISQDSYNIRTPRLSPDGSRIAFLRSTVGGPHAKSAQLCLLSWPEKEERVVVDVIPREKTIEEGYKFMGIYGYSGMPRRCWLNDSKRLVLSTYKFDTVVTYVVNVDSGTITELPHMGSQNVFDVHNDWLLVDFSYICQPSQILLGQVPAEGQERSIKLKEVTPKRNVEGIPNYYHSRWEFINDIPHPDPKYSNIPISVIYFGPTILEAGAAKRPLICWPHGGPHSTLTNVFVTSAAFFVKLGYSIIFPNYRGSLGFGEDGVNALPGYCGTVDVSDVHQATLSCLQRFSDVLDPDQVFLFGGSHGGFLVTHLAAQHPETYKVVSARNPVTDISAMANVTDIPDWCFVETGYSFKHGDIPNAEILSKMYQMSPISHIDKLKAPTLLLIGKNDRRVSPYNGIHYHKMLLARGVETELHLYEDCHPLSKVNVEFDSLIHTALWFEKHRQRS</sequence>
<evidence type="ECO:0000256" key="5">
    <source>
        <dbReference type="ARBA" id="ARBA00012917"/>
    </source>
</evidence>
<dbReference type="InterPro" id="IPR029058">
    <property type="entry name" value="AB_hydrolase_fold"/>
</dbReference>
<comment type="caution">
    <text evidence="11">The sequence shown here is derived from an EMBL/GenBank/DDBJ whole genome shotgun (WGS) entry which is preliminary data.</text>
</comment>
<evidence type="ECO:0000256" key="6">
    <source>
        <dbReference type="ARBA" id="ARBA00018421"/>
    </source>
</evidence>
<dbReference type="Pfam" id="PF00326">
    <property type="entry name" value="Peptidase_S9"/>
    <property type="match status" value="1"/>
</dbReference>
<proteinExistence type="inferred from homology"/>
<evidence type="ECO:0000313" key="12">
    <source>
        <dbReference type="Proteomes" id="UP001381693"/>
    </source>
</evidence>
<evidence type="ECO:0000256" key="2">
    <source>
        <dbReference type="ARBA" id="ARBA00004496"/>
    </source>
</evidence>
<dbReference type="GO" id="GO:0006508">
    <property type="term" value="P:proteolysis"/>
    <property type="evidence" value="ECO:0007669"/>
    <property type="project" value="InterPro"/>
</dbReference>
<dbReference type="GO" id="GO:0008242">
    <property type="term" value="F:omega peptidase activity"/>
    <property type="evidence" value="ECO:0007669"/>
    <property type="project" value="UniProtKB-EC"/>
</dbReference>
<comment type="subunit">
    <text evidence="4">Homotetramer.</text>
</comment>
<evidence type="ECO:0000256" key="3">
    <source>
        <dbReference type="ARBA" id="ARBA00010040"/>
    </source>
</evidence>
<keyword evidence="7" id="KW-0963">Cytoplasm</keyword>
<dbReference type="PANTHER" id="PTHR42776">
    <property type="entry name" value="SERINE PEPTIDASE S9 FAMILY MEMBER"/>
    <property type="match status" value="1"/>
</dbReference>
<accession>A0AAN8WPS1</accession>
<evidence type="ECO:0000256" key="8">
    <source>
        <dbReference type="ARBA" id="ARBA00022801"/>
    </source>
</evidence>
<keyword evidence="8" id="KW-0378">Hydrolase</keyword>
<dbReference type="Gene3D" id="3.40.50.1820">
    <property type="entry name" value="alpha/beta hydrolase"/>
    <property type="match status" value="1"/>
</dbReference>
<dbReference type="GO" id="GO:0004252">
    <property type="term" value="F:serine-type endopeptidase activity"/>
    <property type="evidence" value="ECO:0007669"/>
    <property type="project" value="TreeGrafter"/>
</dbReference>
<dbReference type="Gene3D" id="2.120.10.30">
    <property type="entry name" value="TolB, C-terminal domain"/>
    <property type="match status" value="1"/>
</dbReference>
<dbReference type="AlphaFoldDB" id="A0AAN8WPS1"/>